<organism evidence="8 9">
    <name type="scientific">Chlamydomonas incerta</name>
    <dbReference type="NCBI Taxonomy" id="51695"/>
    <lineage>
        <taxon>Eukaryota</taxon>
        <taxon>Viridiplantae</taxon>
        <taxon>Chlorophyta</taxon>
        <taxon>core chlorophytes</taxon>
        <taxon>Chlorophyceae</taxon>
        <taxon>CS clade</taxon>
        <taxon>Chlamydomonadales</taxon>
        <taxon>Chlamydomonadaceae</taxon>
        <taxon>Chlamydomonas</taxon>
    </lineage>
</organism>
<accession>A0A835SQE1</accession>
<dbReference type="Pfam" id="PF14737">
    <property type="entry name" value="DUF4470"/>
    <property type="match status" value="1"/>
</dbReference>
<dbReference type="InterPro" id="IPR027974">
    <property type="entry name" value="DUF4470"/>
</dbReference>
<feature type="compositionally biased region" description="Low complexity" evidence="5">
    <location>
        <begin position="399"/>
        <end position="415"/>
    </location>
</feature>
<feature type="domain" description="Dynein assembly factor 3 C-terminal" evidence="7">
    <location>
        <begin position="579"/>
        <end position="698"/>
    </location>
</feature>
<dbReference type="Pfam" id="PF14740">
    <property type="entry name" value="DUF4471"/>
    <property type="match status" value="2"/>
</dbReference>
<dbReference type="GO" id="GO:0005737">
    <property type="term" value="C:cytoplasm"/>
    <property type="evidence" value="ECO:0007669"/>
    <property type="project" value="UniProtKB-SubCell"/>
</dbReference>
<feature type="compositionally biased region" description="Low complexity" evidence="5">
    <location>
        <begin position="564"/>
        <end position="577"/>
    </location>
</feature>
<evidence type="ECO:0000256" key="5">
    <source>
        <dbReference type="SAM" id="MobiDB-lite"/>
    </source>
</evidence>
<dbReference type="GO" id="GO:0044458">
    <property type="term" value="P:motile cilium assembly"/>
    <property type="evidence" value="ECO:0007669"/>
    <property type="project" value="TreeGrafter"/>
</dbReference>
<evidence type="ECO:0000259" key="7">
    <source>
        <dbReference type="Pfam" id="PF14740"/>
    </source>
</evidence>
<comment type="subcellular location">
    <subcellularLocation>
        <location evidence="1">Cytoplasm</location>
    </subcellularLocation>
</comment>
<keyword evidence="4" id="KW-0970">Cilium biogenesis/degradation</keyword>
<evidence type="ECO:0008006" key="10">
    <source>
        <dbReference type="Google" id="ProtNLM"/>
    </source>
</evidence>
<name>A0A835SQE1_CHLIN</name>
<dbReference type="InterPro" id="IPR028235">
    <property type="entry name" value="DNAAF3_C"/>
</dbReference>
<gene>
    <name evidence="8" type="ORF">HXX76_014762</name>
</gene>
<evidence type="ECO:0000256" key="2">
    <source>
        <dbReference type="ARBA" id="ARBA00010449"/>
    </source>
</evidence>
<evidence type="ECO:0000256" key="3">
    <source>
        <dbReference type="ARBA" id="ARBA00022490"/>
    </source>
</evidence>
<feature type="domain" description="Dynein assembly factor 3 C-terminal" evidence="7">
    <location>
        <begin position="161"/>
        <end position="385"/>
    </location>
</feature>
<proteinExistence type="inferred from homology"/>
<dbReference type="EMBL" id="JAEHOC010000069">
    <property type="protein sequence ID" value="KAG2424086.1"/>
    <property type="molecule type" value="Genomic_DNA"/>
</dbReference>
<feature type="region of interest" description="Disordered" evidence="5">
    <location>
        <begin position="453"/>
        <end position="503"/>
    </location>
</feature>
<dbReference type="Proteomes" id="UP000650467">
    <property type="component" value="Unassembled WGS sequence"/>
</dbReference>
<dbReference type="PANTHER" id="PTHR22118:SF14">
    <property type="entry name" value="DYNEIN AXONEMAL ASSEMBLY FACTOR 3"/>
    <property type="match status" value="1"/>
</dbReference>
<evidence type="ECO:0000256" key="4">
    <source>
        <dbReference type="ARBA" id="ARBA00022794"/>
    </source>
</evidence>
<protein>
    <recommendedName>
        <fullName evidence="10">Dynein assembly factor 3, axonemal</fullName>
    </recommendedName>
</protein>
<dbReference type="OrthoDB" id="538817at2759"/>
<evidence type="ECO:0000256" key="1">
    <source>
        <dbReference type="ARBA" id="ARBA00004496"/>
    </source>
</evidence>
<dbReference type="GO" id="GO:0070286">
    <property type="term" value="P:axonemal dynein complex assembly"/>
    <property type="evidence" value="ECO:0007669"/>
    <property type="project" value="InterPro"/>
</dbReference>
<dbReference type="InterPro" id="IPR039304">
    <property type="entry name" value="DNAAF3"/>
</dbReference>
<dbReference type="AlphaFoldDB" id="A0A835SQE1"/>
<feature type="region of interest" description="Disordered" evidence="5">
    <location>
        <begin position="399"/>
        <end position="427"/>
    </location>
</feature>
<evidence type="ECO:0000313" key="8">
    <source>
        <dbReference type="EMBL" id="KAG2424086.1"/>
    </source>
</evidence>
<evidence type="ECO:0000313" key="9">
    <source>
        <dbReference type="Proteomes" id="UP000650467"/>
    </source>
</evidence>
<dbReference type="PANTHER" id="PTHR22118">
    <property type="entry name" value="DYNEIN ASSEMBLY FACTOR 3, AXONEMAL"/>
    <property type="match status" value="1"/>
</dbReference>
<sequence>MDEHNVHHFWGISPALDLGSLLPTGDGAADLPVDQPLRFLQVAPYDARHTLTTIARASRHPALASSQQPVSLVVWEDCPEGLARHVLLAAVLLDGGVPAKQRAELLLELHGNAVLRQRAAEYLDEKARQLEALFVGLAAGQPPPTGPEAECRGLAALAQMLDLSLLKFQEKDLIVEALQRWRIPAAAPTTAAAAAAVPPYDMVGAWDGRCRKVYGERYDFRRNMVDWDYHMRLQPAGTPGCDPAAGSIIHFHHFRHWRLHGVAHELRDSAYNAANRSLLSTAYGRTKEFKDRSGKDVGRSVSAWGFWGDVLNSPYHCFGTACEERGFYTITNKQFVRTAVDVAEHNIMALLHELRTGQRLALGEGQEAHRAKVARGPTTIEDLTSSSAAAAAGAAPAEAAEAAGEAGEAAGAADSGAGGGEAAAGASGSTGAAAAVKEDGVREDWTAGATTAGAGAGQAVAEGQEAPGAPDPAAAAAAAAPTSTSTPAAPAAASTSSAAPTYSSGGRAQVAKAMAAAAAAAAGAAAAGASSSGGRGDAAAAAAPATATPAASSSSGAAGEAAAVAAGSGSGEPASTAPVDEAARQKMAAEEAAVRAAEAALDAAGRARAVRFRLVLVTGDLTKAVTGRAKYAGAFCGLSLGHRHTHLLEPQHRLAAAAAPGARLVAENARHVLQLSSEQAALFSTKMDELAAAGGWRPLPAGQWPDGVTAAAAVYFKPAAAGAAVAQ</sequence>
<keyword evidence="9" id="KW-1185">Reference proteome</keyword>
<feature type="domain" description="DUF4470" evidence="6">
    <location>
        <begin position="9"/>
        <end position="115"/>
    </location>
</feature>
<comment type="caution">
    <text evidence="8">The sequence shown here is derived from an EMBL/GenBank/DDBJ whole genome shotgun (WGS) entry which is preliminary data.</text>
</comment>
<feature type="region of interest" description="Disordered" evidence="5">
    <location>
        <begin position="564"/>
        <end position="583"/>
    </location>
</feature>
<reference evidence="8" key="1">
    <citation type="journal article" date="2020" name="bioRxiv">
        <title>Comparative genomics of Chlamydomonas.</title>
        <authorList>
            <person name="Craig R.J."/>
            <person name="Hasan A.R."/>
            <person name="Ness R.W."/>
            <person name="Keightley P.D."/>
        </authorList>
    </citation>
    <scope>NUCLEOTIDE SEQUENCE</scope>
    <source>
        <strain evidence="8">SAG 7.73</strain>
    </source>
</reference>
<comment type="similarity">
    <text evidence="2">Belongs to the DNAAF3 family.</text>
</comment>
<evidence type="ECO:0000259" key="6">
    <source>
        <dbReference type="Pfam" id="PF14737"/>
    </source>
</evidence>
<keyword evidence="3" id="KW-0963">Cytoplasm</keyword>